<dbReference type="GO" id="GO:0033389">
    <property type="term" value="P:putrescine biosynthetic process from arginine, via agmatine"/>
    <property type="evidence" value="ECO:0007669"/>
    <property type="project" value="TreeGrafter"/>
</dbReference>
<proteinExistence type="inferred from homology"/>
<dbReference type="EMBL" id="CAJNON010000528">
    <property type="protein sequence ID" value="CAF1304276.1"/>
    <property type="molecule type" value="Genomic_DNA"/>
</dbReference>
<dbReference type="PANTHER" id="PTHR11358:SF26">
    <property type="entry name" value="GUANIDINO ACID HYDROLASE, MITOCHONDRIAL"/>
    <property type="match status" value="1"/>
</dbReference>
<comment type="caution">
    <text evidence="5">The sequence shown here is derived from an EMBL/GenBank/DDBJ whole genome shotgun (WGS) entry which is preliminary data.</text>
</comment>
<dbReference type="PANTHER" id="PTHR11358">
    <property type="entry name" value="ARGINASE/AGMATINASE"/>
    <property type="match status" value="1"/>
</dbReference>
<dbReference type="GO" id="GO:0008783">
    <property type="term" value="F:agmatinase activity"/>
    <property type="evidence" value="ECO:0007669"/>
    <property type="project" value="TreeGrafter"/>
</dbReference>
<reference evidence="5" key="1">
    <citation type="submission" date="2021-02" db="EMBL/GenBank/DDBJ databases">
        <authorList>
            <person name="Nowell W R."/>
        </authorList>
    </citation>
    <scope>NUCLEOTIDE SEQUENCE</scope>
</reference>
<accession>A0A815DQJ7</accession>
<evidence type="ECO:0000256" key="3">
    <source>
        <dbReference type="ARBA" id="ARBA00022801"/>
    </source>
</evidence>
<evidence type="ECO:0000313" key="6">
    <source>
        <dbReference type="Proteomes" id="UP000663891"/>
    </source>
</evidence>
<dbReference type="InterPro" id="IPR023696">
    <property type="entry name" value="Ureohydrolase_dom_sf"/>
</dbReference>
<dbReference type="InterPro" id="IPR006035">
    <property type="entry name" value="Ureohydrolase"/>
</dbReference>
<evidence type="ECO:0000256" key="2">
    <source>
        <dbReference type="ARBA" id="ARBA00022723"/>
    </source>
</evidence>
<dbReference type="SUPFAM" id="SSF52768">
    <property type="entry name" value="Arginase/deacetylase"/>
    <property type="match status" value="1"/>
</dbReference>
<gene>
    <name evidence="5" type="ORF">VCS650_LOCUS31226</name>
</gene>
<evidence type="ECO:0000256" key="4">
    <source>
        <dbReference type="RuleBase" id="RU003684"/>
    </source>
</evidence>
<comment type="similarity">
    <text evidence="1">Belongs to the arginase family. Agmatinase subfamily.</text>
</comment>
<keyword evidence="2" id="KW-0479">Metal-binding</keyword>
<organism evidence="5 6">
    <name type="scientific">Adineta steineri</name>
    <dbReference type="NCBI Taxonomy" id="433720"/>
    <lineage>
        <taxon>Eukaryota</taxon>
        <taxon>Metazoa</taxon>
        <taxon>Spiralia</taxon>
        <taxon>Gnathifera</taxon>
        <taxon>Rotifera</taxon>
        <taxon>Eurotatoria</taxon>
        <taxon>Bdelloidea</taxon>
        <taxon>Adinetida</taxon>
        <taxon>Adinetidae</taxon>
        <taxon>Adineta</taxon>
    </lineage>
</organism>
<dbReference type="PROSITE" id="PS01053">
    <property type="entry name" value="ARGINASE_1"/>
    <property type="match status" value="1"/>
</dbReference>
<protein>
    <recommendedName>
        <fullName evidence="7">Agmatinase</fullName>
    </recommendedName>
</protein>
<dbReference type="InterPro" id="IPR020855">
    <property type="entry name" value="Ureohydrolase_Mn_BS"/>
</dbReference>
<dbReference type="Proteomes" id="UP000663891">
    <property type="component" value="Unassembled WGS sequence"/>
</dbReference>
<name>A0A815DQJ7_9BILA</name>
<dbReference type="InterPro" id="IPR005925">
    <property type="entry name" value="Agmatinase-rel"/>
</dbReference>
<dbReference type="Gene3D" id="3.40.800.10">
    <property type="entry name" value="Ureohydrolase domain"/>
    <property type="match status" value="1"/>
</dbReference>
<sequence length="355" mass="40079">MILCQRRLSKILYDYHRFGIRKLSSSICVEEEEDNELHGDGAFRRKQPLGYTDEQTYAGCLSFLRRNYTRNLNNVDVAVTGIPYDLSTRYRCGARFGPKSIREASVQVTREKSYPDGIDLFNDLSIIDYGDCWFDQNQPETISSTIQSHAKQIIEKNVFLFSLGGDHYSTYCLLKAHVAHYGKPLSLIQFDAHSHTSTEKNIYSLNNAVQEGLIDPSTSIQIGIRTYNDNLMGIKILDAQYVHTHRIEDVVEQIKLCVGNNLTYLTFDIDCLDPSFAPGTANPVCGGLTTSQVISILLQLDSINYVGMDIIQVSPLYDQSNITSLAAATIVYELLCLLRNKKILHKTFSFGNYPK</sequence>
<dbReference type="GO" id="GO:0046872">
    <property type="term" value="F:metal ion binding"/>
    <property type="evidence" value="ECO:0007669"/>
    <property type="project" value="UniProtKB-KW"/>
</dbReference>
<dbReference type="Pfam" id="PF00491">
    <property type="entry name" value="Arginase"/>
    <property type="match status" value="1"/>
</dbReference>
<dbReference type="OrthoDB" id="9992747at2759"/>
<dbReference type="NCBIfam" id="TIGR01230">
    <property type="entry name" value="agmatinase"/>
    <property type="match status" value="1"/>
</dbReference>
<dbReference type="PROSITE" id="PS51409">
    <property type="entry name" value="ARGINASE_2"/>
    <property type="match status" value="1"/>
</dbReference>
<dbReference type="NCBIfam" id="NF002564">
    <property type="entry name" value="PRK02190.1"/>
    <property type="match status" value="1"/>
</dbReference>
<evidence type="ECO:0000313" key="5">
    <source>
        <dbReference type="EMBL" id="CAF1304276.1"/>
    </source>
</evidence>
<dbReference type="AlphaFoldDB" id="A0A815DQJ7"/>
<keyword evidence="3 4" id="KW-0378">Hydrolase</keyword>
<evidence type="ECO:0000256" key="1">
    <source>
        <dbReference type="ARBA" id="ARBA00009227"/>
    </source>
</evidence>
<evidence type="ECO:0008006" key="7">
    <source>
        <dbReference type="Google" id="ProtNLM"/>
    </source>
</evidence>